<dbReference type="Pfam" id="PF01661">
    <property type="entry name" value="Macro"/>
    <property type="match status" value="1"/>
</dbReference>
<dbReference type="PANTHER" id="PTHR11106">
    <property type="entry name" value="GANGLIOSIDE INDUCED DIFFERENTIATION ASSOCIATED PROTEIN 2-RELATED"/>
    <property type="match status" value="1"/>
</dbReference>
<dbReference type="RefSeq" id="WP_099615537.1">
    <property type="nucleotide sequence ID" value="NZ_KZ319374.1"/>
</dbReference>
<accession>A0A2G1UI96</accession>
<evidence type="ECO:0000313" key="3">
    <source>
        <dbReference type="Proteomes" id="UP000231409"/>
    </source>
</evidence>
<evidence type="ECO:0000313" key="2">
    <source>
        <dbReference type="EMBL" id="PHQ14182.1"/>
    </source>
</evidence>
<dbReference type="Gene3D" id="3.40.220.10">
    <property type="entry name" value="Leucine Aminopeptidase, subunit E, domain 1"/>
    <property type="match status" value="1"/>
</dbReference>
<dbReference type="Proteomes" id="UP000231409">
    <property type="component" value="Unassembled WGS sequence"/>
</dbReference>
<feature type="domain" description="Macro" evidence="1">
    <location>
        <begin position="1"/>
        <end position="177"/>
    </location>
</feature>
<name>A0A2G1UI96_9GAMM</name>
<dbReference type="EMBL" id="NTFH01000011">
    <property type="protein sequence ID" value="PHQ14182.1"/>
    <property type="molecule type" value="Genomic_DNA"/>
</dbReference>
<dbReference type="InterPro" id="IPR002589">
    <property type="entry name" value="Macro_dom"/>
</dbReference>
<keyword evidence="3" id="KW-1185">Reference proteome</keyword>
<reference evidence="2 3" key="1">
    <citation type="submission" date="2017-09" db="EMBL/GenBank/DDBJ databases">
        <title>The draft genome sequences of Marinobacter sp. PWS21.</title>
        <authorList>
            <person name="Cao J."/>
        </authorList>
    </citation>
    <scope>NUCLEOTIDE SEQUENCE [LARGE SCALE GENOMIC DNA]</scope>
    <source>
        <strain evidence="2 3">PWS21</strain>
    </source>
</reference>
<dbReference type="InterPro" id="IPR043472">
    <property type="entry name" value="Macro_dom-like"/>
</dbReference>
<comment type="caution">
    <text evidence="2">The sequence shown here is derived from an EMBL/GenBank/DDBJ whole genome shotgun (WGS) entry which is preliminary data.</text>
</comment>
<sequence length="180" mass="18750">MAVIQKSGVIIECVRGDIAHQPDVDVVVNAANAWLRPGAGVAGAIHRAAGPELARECEGLAPIAVGEAVMSGGHRLPNRKVIHCLGPVYGADEPAAELLASCYRKALQLADRCGLASIAFPAISTGVFGYPLRDAVAVALTTVLAEVPQLSAVRRIRFVLFSAGDLAVFEQQLAECEGQA</sequence>
<proteinExistence type="predicted"/>
<gene>
    <name evidence="2" type="ORF">CLH61_14815</name>
</gene>
<dbReference type="SUPFAM" id="SSF52949">
    <property type="entry name" value="Macro domain-like"/>
    <property type="match status" value="1"/>
</dbReference>
<dbReference type="SMART" id="SM00506">
    <property type="entry name" value="A1pp"/>
    <property type="match status" value="1"/>
</dbReference>
<dbReference type="AlphaFoldDB" id="A0A2G1UI96"/>
<protein>
    <submittedName>
        <fullName evidence="2">RNase III inhibitor</fullName>
    </submittedName>
</protein>
<dbReference type="PANTHER" id="PTHR11106:SF27">
    <property type="entry name" value="MACRO DOMAIN-CONTAINING PROTEIN"/>
    <property type="match status" value="1"/>
</dbReference>
<organism evidence="2 3">
    <name type="scientific">Marinobacter profundi</name>
    <dbReference type="NCBI Taxonomy" id="2666256"/>
    <lineage>
        <taxon>Bacteria</taxon>
        <taxon>Pseudomonadati</taxon>
        <taxon>Pseudomonadota</taxon>
        <taxon>Gammaproteobacteria</taxon>
        <taxon>Pseudomonadales</taxon>
        <taxon>Marinobacteraceae</taxon>
        <taxon>Marinobacter</taxon>
    </lineage>
</organism>
<evidence type="ECO:0000259" key="1">
    <source>
        <dbReference type="PROSITE" id="PS51154"/>
    </source>
</evidence>
<dbReference type="PROSITE" id="PS51154">
    <property type="entry name" value="MACRO"/>
    <property type="match status" value="1"/>
</dbReference>